<feature type="compositionally biased region" description="Polar residues" evidence="1">
    <location>
        <begin position="51"/>
        <end position="63"/>
    </location>
</feature>
<proteinExistence type="predicted"/>
<evidence type="ECO:0000256" key="1">
    <source>
        <dbReference type="SAM" id="MobiDB-lite"/>
    </source>
</evidence>
<dbReference type="EMBL" id="CAJOBI010126364">
    <property type="protein sequence ID" value="CAF4702895.1"/>
    <property type="molecule type" value="Genomic_DNA"/>
</dbReference>
<protein>
    <submittedName>
        <fullName evidence="2">Uncharacterized protein</fullName>
    </submittedName>
</protein>
<reference evidence="2" key="1">
    <citation type="submission" date="2021-02" db="EMBL/GenBank/DDBJ databases">
        <authorList>
            <person name="Nowell W R."/>
        </authorList>
    </citation>
    <scope>NUCLEOTIDE SEQUENCE</scope>
</reference>
<evidence type="ECO:0000313" key="2">
    <source>
        <dbReference type="EMBL" id="CAF4702895.1"/>
    </source>
</evidence>
<dbReference type="Proteomes" id="UP000676336">
    <property type="component" value="Unassembled WGS sequence"/>
</dbReference>
<feature type="compositionally biased region" description="Polar residues" evidence="1">
    <location>
        <begin position="18"/>
        <end position="36"/>
    </location>
</feature>
<feature type="compositionally biased region" description="Polar residues" evidence="1">
    <location>
        <begin position="1"/>
        <end position="10"/>
    </location>
</feature>
<dbReference type="AlphaFoldDB" id="A0A8S3A573"/>
<evidence type="ECO:0000313" key="3">
    <source>
        <dbReference type="Proteomes" id="UP000676336"/>
    </source>
</evidence>
<feature type="region of interest" description="Disordered" evidence="1">
    <location>
        <begin position="1"/>
        <end position="63"/>
    </location>
</feature>
<sequence>MDETVLSSLSKPPATPPLKSQKQSSKPATNDSNSILTPRLRQSGKNLLPFRTQTPTNINRIIA</sequence>
<feature type="non-terminal residue" evidence="2">
    <location>
        <position position="63"/>
    </location>
</feature>
<name>A0A8S3A573_9BILA</name>
<gene>
    <name evidence="2" type="ORF">SMN809_LOCUS43123</name>
</gene>
<organism evidence="2 3">
    <name type="scientific">Rotaria magnacalcarata</name>
    <dbReference type="NCBI Taxonomy" id="392030"/>
    <lineage>
        <taxon>Eukaryota</taxon>
        <taxon>Metazoa</taxon>
        <taxon>Spiralia</taxon>
        <taxon>Gnathifera</taxon>
        <taxon>Rotifera</taxon>
        <taxon>Eurotatoria</taxon>
        <taxon>Bdelloidea</taxon>
        <taxon>Philodinida</taxon>
        <taxon>Philodinidae</taxon>
        <taxon>Rotaria</taxon>
    </lineage>
</organism>
<comment type="caution">
    <text evidence="2">The sequence shown here is derived from an EMBL/GenBank/DDBJ whole genome shotgun (WGS) entry which is preliminary data.</text>
</comment>
<accession>A0A8S3A573</accession>